<proteinExistence type="predicted"/>
<gene>
    <name evidence="2" type="ORF">OB955_17965</name>
</gene>
<reference evidence="2 3" key="1">
    <citation type="submission" date="2022-09" db="EMBL/GenBank/DDBJ databases">
        <title>Enrichment on poylsaccharides allowed isolation of novel metabolic and taxonomic groups of Haloarchaea.</title>
        <authorList>
            <person name="Sorokin D.Y."/>
            <person name="Elcheninov A.G."/>
            <person name="Khizhniak T.V."/>
            <person name="Kolganova T.V."/>
            <person name="Kublanov I.V."/>
        </authorList>
    </citation>
    <scope>NUCLEOTIDE SEQUENCE [LARGE SCALE GENOMIC DNA]</scope>
    <source>
        <strain evidence="2 3">AArc-m2/3/4</strain>
    </source>
</reference>
<dbReference type="RefSeq" id="WP_338008640.1">
    <property type="nucleotide sequence ID" value="NZ_JAOPKB010000012.1"/>
</dbReference>
<evidence type="ECO:0000259" key="1">
    <source>
        <dbReference type="Pfam" id="PF13360"/>
    </source>
</evidence>
<dbReference type="EMBL" id="JAOPKB010000012">
    <property type="protein sequence ID" value="MCU4974610.1"/>
    <property type="molecule type" value="Genomic_DNA"/>
</dbReference>
<dbReference type="Pfam" id="PF13360">
    <property type="entry name" value="PQQ_2"/>
    <property type="match status" value="2"/>
</dbReference>
<accession>A0ABT2QI47</accession>
<dbReference type="Gene3D" id="2.130.10.10">
    <property type="entry name" value="YVTN repeat-like/Quinoprotein amine dehydrogenase"/>
    <property type="match status" value="1"/>
</dbReference>
<protein>
    <submittedName>
        <fullName evidence="2">PQQ-binding-like beta-propeller repeat protein</fullName>
    </submittedName>
</protein>
<dbReference type="PANTHER" id="PTHR34512">
    <property type="entry name" value="CELL SURFACE PROTEIN"/>
    <property type="match status" value="1"/>
</dbReference>
<comment type="caution">
    <text evidence="2">The sequence shown here is derived from an EMBL/GenBank/DDBJ whole genome shotgun (WGS) entry which is preliminary data.</text>
</comment>
<dbReference type="SMART" id="SM00564">
    <property type="entry name" value="PQQ"/>
    <property type="match status" value="4"/>
</dbReference>
<feature type="domain" description="Pyrrolo-quinoline quinone repeat" evidence="1">
    <location>
        <begin position="16"/>
        <end position="158"/>
    </location>
</feature>
<dbReference type="Gene3D" id="2.40.128.630">
    <property type="match status" value="1"/>
</dbReference>
<sequence>MGGAGGLAGCLGDEPDALLWSIDDDVRDAGWALADGTMYVSTGDASNGDIRAIDAETGAEEWSFSYENGMSHGRWFVRDGLLFAVLTIAGTGHDSHLLAIDADGGHVEWSDIRLRSLSYPVYDDGTVFAPGGERDDVDVQVIDAETGDVHASVELSDDISNAFADNIAVTEDAVYGFVRQIDDPAGQKVHAKSRSFRSTYWEVDAEPYGTNLERPVVDDDTVYFASEVGVFALDAETGSERWLFQQRGRPSMPVLSGETLCVSRGDSIQVFDTETGTQRWSTDVESNRPAVGEHAVYTVGGDGNVVALDIETGEERWRTTINDDRPIIGDGEDRFRHGCRIWNGKLYAISMDGTAYAFDPEVTA</sequence>
<dbReference type="InterPro" id="IPR015943">
    <property type="entry name" value="WD40/YVTN_repeat-like_dom_sf"/>
</dbReference>
<dbReference type="PANTHER" id="PTHR34512:SF30">
    <property type="entry name" value="OUTER MEMBRANE PROTEIN ASSEMBLY FACTOR BAMB"/>
    <property type="match status" value="1"/>
</dbReference>
<dbReference type="Proteomes" id="UP001320972">
    <property type="component" value="Unassembled WGS sequence"/>
</dbReference>
<dbReference type="SUPFAM" id="SSF50998">
    <property type="entry name" value="Quinoprotein alcohol dehydrogenase-like"/>
    <property type="match status" value="1"/>
</dbReference>
<evidence type="ECO:0000313" key="2">
    <source>
        <dbReference type="EMBL" id="MCU4974610.1"/>
    </source>
</evidence>
<name>A0ABT2QI47_9EURY</name>
<dbReference type="InterPro" id="IPR011047">
    <property type="entry name" value="Quinoprotein_ADH-like_sf"/>
</dbReference>
<dbReference type="InterPro" id="IPR002372">
    <property type="entry name" value="PQQ_rpt_dom"/>
</dbReference>
<feature type="domain" description="Pyrrolo-quinoline quinone repeat" evidence="1">
    <location>
        <begin position="189"/>
        <end position="359"/>
    </location>
</feature>
<dbReference type="InterPro" id="IPR018391">
    <property type="entry name" value="PQQ_b-propeller_rpt"/>
</dbReference>
<organism evidence="2 3">
    <name type="scientific">Natronoglomus mannanivorans</name>
    <dbReference type="NCBI Taxonomy" id="2979990"/>
    <lineage>
        <taxon>Archaea</taxon>
        <taxon>Methanobacteriati</taxon>
        <taxon>Methanobacteriota</taxon>
        <taxon>Stenosarchaea group</taxon>
        <taxon>Halobacteria</taxon>
        <taxon>Halobacteriales</taxon>
        <taxon>Natrialbaceae</taxon>
        <taxon>Natronoglomus</taxon>
    </lineage>
</organism>
<evidence type="ECO:0000313" key="3">
    <source>
        <dbReference type="Proteomes" id="UP001320972"/>
    </source>
</evidence>
<keyword evidence="3" id="KW-1185">Reference proteome</keyword>